<reference evidence="6" key="1">
    <citation type="submission" date="2023-07" db="EMBL/GenBank/DDBJ databases">
        <title>Novel species isolated from saline lakes on Tibetan Plateau.</title>
        <authorList>
            <person name="Lu H."/>
        </authorList>
    </citation>
    <scope>NUCLEOTIDE SEQUENCE [LARGE SCALE GENOMIC DNA]</scope>
    <source>
        <strain evidence="6">CAK8W</strain>
    </source>
</reference>
<name>A0ABS7XG70_9FLAO</name>
<evidence type="ECO:0000256" key="2">
    <source>
        <dbReference type="PROSITE-ProRule" id="PRU01360"/>
    </source>
</evidence>
<evidence type="ECO:0000313" key="5">
    <source>
        <dbReference type="EMBL" id="MBZ9777972.1"/>
    </source>
</evidence>
<feature type="domain" description="TonB-dependent receptor plug" evidence="4">
    <location>
        <begin position="52"/>
        <end position="155"/>
    </location>
</feature>
<dbReference type="PANTHER" id="PTHR30069:SF29">
    <property type="entry name" value="HEMOGLOBIN AND HEMOGLOBIN-HAPTOGLOBIN-BINDING PROTEIN 1-RELATED"/>
    <property type="match status" value="1"/>
</dbReference>
<dbReference type="Gene3D" id="2.170.130.10">
    <property type="entry name" value="TonB-dependent receptor, plug domain"/>
    <property type="match status" value="1"/>
</dbReference>
<dbReference type="SUPFAM" id="SSF56935">
    <property type="entry name" value="Porins"/>
    <property type="match status" value="1"/>
</dbReference>
<keyword evidence="2" id="KW-0812">Transmembrane</keyword>
<keyword evidence="2" id="KW-1134">Transmembrane beta strand</keyword>
<gene>
    <name evidence="5" type="ORF">LB452_03460</name>
</gene>
<keyword evidence="5" id="KW-0675">Receptor</keyword>
<dbReference type="PROSITE" id="PS52016">
    <property type="entry name" value="TONB_DEPENDENT_REC_3"/>
    <property type="match status" value="1"/>
</dbReference>
<comment type="caution">
    <text evidence="5">The sequence shown here is derived from an EMBL/GenBank/DDBJ whole genome shotgun (WGS) entry which is preliminary data.</text>
</comment>
<dbReference type="Pfam" id="PF07715">
    <property type="entry name" value="Plug"/>
    <property type="match status" value="1"/>
</dbReference>
<feature type="chain" id="PRO_5045168557" evidence="3">
    <location>
        <begin position="23"/>
        <end position="202"/>
    </location>
</feature>
<keyword evidence="6" id="KW-1185">Reference proteome</keyword>
<evidence type="ECO:0000259" key="4">
    <source>
        <dbReference type="Pfam" id="PF07715"/>
    </source>
</evidence>
<dbReference type="PANTHER" id="PTHR30069">
    <property type="entry name" value="TONB-DEPENDENT OUTER MEMBRANE RECEPTOR"/>
    <property type="match status" value="1"/>
</dbReference>
<evidence type="ECO:0000256" key="1">
    <source>
        <dbReference type="ARBA" id="ARBA00022729"/>
    </source>
</evidence>
<dbReference type="InterPro" id="IPR039426">
    <property type="entry name" value="TonB-dep_rcpt-like"/>
</dbReference>
<keyword evidence="2" id="KW-0813">Transport</keyword>
<protein>
    <submittedName>
        <fullName evidence="5">TonB-dependent receptor plug domain-containing protein</fullName>
    </submittedName>
</protein>
<dbReference type="InterPro" id="IPR012910">
    <property type="entry name" value="Plug_dom"/>
</dbReference>
<comment type="similarity">
    <text evidence="2">Belongs to the TonB-dependent receptor family.</text>
</comment>
<sequence>MDKLSNTLFSLLFYLLTSSALAQEGKIPTDSLSINNLEEVVITATRTERNREDIPMPVKVLSQEVISNTGLRRADELLNEQTGITTITDQSGFQGIQMQGINSEYIMILIDNVPVVGRQSGNLDLSRLALGNIERIEIIKGPSSSLYGSEALGGVINIITQKASKSKLNFGVDAAFGSFETSDLNLSAKQNFILCLFKQTKF</sequence>
<comment type="subcellular location">
    <subcellularLocation>
        <location evidence="2">Cell outer membrane</location>
        <topology evidence="2">Multi-pass membrane protein</topology>
    </subcellularLocation>
</comment>
<dbReference type="InterPro" id="IPR037066">
    <property type="entry name" value="Plug_dom_sf"/>
</dbReference>
<keyword evidence="1 3" id="KW-0732">Signal</keyword>
<dbReference type="Proteomes" id="UP001199314">
    <property type="component" value="Unassembled WGS sequence"/>
</dbReference>
<evidence type="ECO:0000256" key="3">
    <source>
        <dbReference type="SAM" id="SignalP"/>
    </source>
</evidence>
<dbReference type="RefSeq" id="WP_224460327.1">
    <property type="nucleotide sequence ID" value="NZ_JAIQZE010000002.1"/>
</dbReference>
<feature type="signal peptide" evidence="3">
    <location>
        <begin position="1"/>
        <end position="22"/>
    </location>
</feature>
<dbReference type="EMBL" id="JAIQZE010000002">
    <property type="protein sequence ID" value="MBZ9777972.1"/>
    <property type="molecule type" value="Genomic_DNA"/>
</dbReference>
<accession>A0ABS7XG70</accession>
<keyword evidence="2" id="KW-0472">Membrane</keyword>
<evidence type="ECO:0000313" key="6">
    <source>
        <dbReference type="Proteomes" id="UP001199314"/>
    </source>
</evidence>
<proteinExistence type="inferred from homology"/>
<organism evidence="5 6">
    <name type="scientific">Psychroflexus longus</name>
    <dbReference type="NCBI Taxonomy" id="2873596"/>
    <lineage>
        <taxon>Bacteria</taxon>
        <taxon>Pseudomonadati</taxon>
        <taxon>Bacteroidota</taxon>
        <taxon>Flavobacteriia</taxon>
        <taxon>Flavobacteriales</taxon>
        <taxon>Flavobacteriaceae</taxon>
        <taxon>Psychroflexus</taxon>
    </lineage>
</organism>
<keyword evidence="2" id="KW-0998">Cell outer membrane</keyword>